<feature type="region of interest" description="Disordered" evidence="1">
    <location>
        <begin position="105"/>
        <end position="214"/>
    </location>
</feature>
<protein>
    <submittedName>
        <fullName evidence="2">Uncharacterized protein</fullName>
    </submittedName>
</protein>
<comment type="caution">
    <text evidence="2">The sequence shown here is derived from an EMBL/GenBank/DDBJ whole genome shotgun (WGS) entry which is preliminary data.</text>
</comment>
<gene>
    <name evidence="2" type="ORF">Vretifemale_1636</name>
</gene>
<evidence type="ECO:0000313" key="3">
    <source>
        <dbReference type="Proteomes" id="UP000747110"/>
    </source>
</evidence>
<sequence length="245" mass="26556">MMVQSYEGTNFDAVISMQLSLPHIEPWGRWSALHPHRRVSPRAPANQEQANAGAAAVPLEGPTAVMPPVEGTAAAWDQEVATALPEEVIAALWVELRHARQLTTAPELHQTASQEDSSEDSMDPGEKVWVAAPLPNPMGCAGKPKRCRQRGNNDKLEAGGRRKKQHRESGGRARGRGASTGRWGMRRALSNCRRTSRDGSGNASKSSPSNLKYAPFGALKTLKTLIGALPYFAYGNPKLESEAWS</sequence>
<dbReference type="AlphaFoldDB" id="A0A8J4BZ41"/>
<dbReference type="Proteomes" id="UP000747110">
    <property type="component" value="Unassembled WGS sequence"/>
</dbReference>
<name>A0A8J4BZ41_9CHLO</name>
<evidence type="ECO:0000313" key="2">
    <source>
        <dbReference type="EMBL" id="GIL70988.1"/>
    </source>
</evidence>
<keyword evidence="3" id="KW-1185">Reference proteome</keyword>
<dbReference type="EMBL" id="BNCP01000002">
    <property type="protein sequence ID" value="GIL70988.1"/>
    <property type="molecule type" value="Genomic_DNA"/>
</dbReference>
<evidence type="ECO:0000256" key="1">
    <source>
        <dbReference type="SAM" id="MobiDB-lite"/>
    </source>
</evidence>
<feature type="compositionally biased region" description="Basic and acidic residues" evidence="1">
    <location>
        <begin position="151"/>
        <end position="160"/>
    </location>
</feature>
<feature type="compositionally biased region" description="Polar residues" evidence="1">
    <location>
        <begin position="198"/>
        <end position="210"/>
    </location>
</feature>
<organism evidence="2 3">
    <name type="scientific">Volvox reticuliferus</name>
    <dbReference type="NCBI Taxonomy" id="1737510"/>
    <lineage>
        <taxon>Eukaryota</taxon>
        <taxon>Viridiplantae</taxon>
        <taxon>Chlorophyta</taxon>
        <taxon>core chlorophytes</taxon>
        <taxon>Chlorophyceae</taxon>
        <taxon>CS clade</taxon>
        <taxon>Chlamydomonadales</taxon>
        <taxon>Volvocaceae</taxon>
        <taxon>Volvox</taxon>
    </lineage>
</organism>
<proteinExistence type="predicted"/>
<reference evidence="2" key="1">
    <citation type="journal article" date="2021" name="Proc. Natl. Acad. Sci. U.S.A.">
        <title>Three genomes in the algal genus Volvox reveal the fate of a haploid sex-determining region after a transition to homothallism.</title>
        <authorList>
            <person name="Yamamoto K."/>
            <person name="Hamaji T."/>
            <person name="Kawai-Toyooka H."/>
            <person name="Matsuzaki R."/>
            <person name="Takahashi F."/>
            <person name="Nishimura Y."/>
            <person name="Kawachi M."/>
            <person name="Noguchi H."/>
            <person name="Minakuchi Y."/>
            <person name="Umen J.G."/>
            <person name="Toyoda A."/>
            <person name="Nozaki H."/>
        </authorList>
    </citation>
    <scope>NUCLEOTIDE SEQUENCE</scope>
    <source>
        <strain evidence="2">NIES-3786</strain>
    </source>
</reference>
<accession>A0A8J4BZ41</accession>